<dbReference type="OrthoDB" id="5168853at2"/>
<evidence type="ECO:0000313" key="1">
    <source>
        <dbReference type="EMBL" id="SKB07798.1"/>
    </source>
</evidence>
<name>A0A1T4Z1W0_9ACTN</name>
<dbReference type="STRING" id="1736691.SAMN06295964_1822"/>
<accession>A0A1T4Z1W0</accession>
<proteinExistence type="predicted"/>
<dbReference type="Gene3D" id="3.50.50.60">
    <property type="entry name" value="FAD/NAD(P)-binding domain"/>
    <property type="match status" value="3"/>
</dbReference>
<reference evidence="2" key="1">
    <citation type="submission" date="2017-02" db="EMBL/GenBank/DDBJ databases">
        <authorList>
            <person name="Varghese N."/>
            <person name="Submissions S."/>
        </authorList>
    </citation>
    <scope>NUCLEOTIDE SEQUENCE [LARGE SCALE GENOMIC DNA]</scope>
    <source>
        <strain evidence="2">9H-4</strain>
    </source>
</reference>
<dbReference type="AlphaFoldDB" id="A0A1T4Z1W0"/>
<gene>
    <name evidence="1" type="ORF">SAMN06295964_1822</name>
</gene>
<evidence type="ECO:0000313" key="2">
    <source>
        <dbReference type="Proteomes" id="UP000191040"/>
    </source>
</evidence>
<dbReference type="Proteomes" id="UP000191040">
    <property type="component" value="Chromosome I"/>
</dbReference>
<keyword evidence="2" id="KW-1185">Reference proteome</keyword>
<dbReference type="PANTHER" id="PTHR42877">
    <property type="entry name" value="L-ORNITHINE N(5)-MONOOXYGENASE-RELATED"/>
    <property type="match status" value="1"/>
</dbReference>
<sequence>MTSIGIIGTGFGGIGTAVELLTHGYDDVRLWERADQLGGVWRDNTYPGSGCDVPGPLYSFSFAPSDRWTRRYPVQAEILAYLRDVADWFGVTPRCRFGAKVVSAHQDANGWRVTFDDGTAETVDVLVSAVGQLSEPSAPQVQGWESFAGPVLHAGSWDDSVDLAGRRVAVVGTGASAIQLVPRLAEVARELVVVQRSAQHVLPKLDGAYPSWYRDLAARERRPIDWISQQFSRGLDPNSGVASFIERLAATQRRVQVRDAGLRRDLTPRHQVGCKRILFSNEYYPALTRDHVRLVPHALTEVRPDAIRTADGTWHDVDAVCFATGFDTQDFLHGIEVTGPGGDLHQLWRDGARAHLGIHVPGFPNLFLAYGPNTNLGGGSIITMLEAQARHIRATLDRMRHRGARQVQARAEAEQRWDARVQDELVRSAWASCSSWYRHPETGRITSNWPGGTWAYERVVATVHDEDFVWA</sequence>
<dbReference type="EMBL" id="LT796768">
    <property type="protein sequence ID" value="SKB07798.1"/>
    <property type="molecule type" value="Genomic_DNA"/>
</dbReference>
<dbReference type="InterPro" id="IPR051209">
    <property type="entry name" value="FAD-bind_Monooxygenase_sf"/>
</dbReference>
<dbReference type="InterPro" id="IPR036188">
    <property type="entry name" value="FAD/NAD-bd_sf"/>
</dbReference>
<dbReference type="PANTHER" id="PTHR42877:SF4">
    <property type="entry name" value="FAD_NAD(P)-BINDING DOMAIN-CONTAINING PROTEIN-RELATED"/>
    <property type="match status" value="1"/>
</dbReference>
<dbReference type="Pfam" id="PF13738">
    <property type="entry name" value="Pyr_redox_3"/>
    <property type="match status" value="1"/>
</dbReference>
<dbReference type="SUPFAM" id="SSF51905">
    <property type="entry name" value="FAD/NAD(P)-binding domain"/>
    <property type="match status" value="2"/>
</dbReference>
<dbReference type="RefSeq" id="WP_078701365.1">
    <property type="nucleotide sequence ID" value="NZ_LT796768.1"/>
</dbReference>
<organism evidence="1 2">
    <name type="scientific">Aeromicrobium choanae</name>
    <dbReference type="NCBI Taxonomy" id="1736691"/>
    <lineage>
        <taxon>Bacteria</taxon>
        <taxon>Bacillati</taxon>
        <taxon>Actinomycetota</taxon>
        <taxon>Actinomycetes</taxon>
        <taxon>Propionibacteriales</taxon>
        <taxon>Nocardioidaceae</taxon>
        <taxon>Aeromicrobium</taxon>
    </lineage>
</organism>
<protein>
    <submittedName>
        <fullName evidence="1">Predicted flavoprotein CzcO associated with the cation diffusion facilitator CzcD</fullName>
    </submittedName>
</protein>